<evidence type="ECO:0000256" key="5">
    <source>
        <dbReference type="ARBA" id="ARBA00022676"/>
    </source>
</evidence>
<dbReference type="PANTHER" id="PTHR32315:SF4">
    <property type="entry name" value="URACIL PHOSPHORIBOSYLTRANSFERASE, CHLOROPLASTIC"/>
    <property type="match status" value="1"/>
</dbReference>
<comment type="cofactor">
    <cofactor evidence="15">
        <name>Mg(2+)</name>
        <dbReference type="ChEBI" id="CHEBI:18420"/>
    </cofactor>
    <text evidence="15">Binds 1 Mg(2+) ion per subunit. The magnesium is bound as Mg-PRPP.</text>
</comment>
<dbReference type="EC" id="2.4.2.9" evidence="3 15"/>
<organism evidence="17 18">
    <name type="scientific">Leptolyngbya cf. ectocarpi LEGE 11479</name>
    <dbReference type="NCBI Taxonomy" id="1828722"/>
    <lineage>
        <taxon>Bacteria</taxon>
        <taxon>Bacillati</taxon>
        <taxon>Cyanobacteriota</taxon>
        <taxon>Cyanophyceae</taxon>
        <taxon>Leptolyngbyales</taxon>
        <taxon>Leptolyngbyaceae</taxon>
        <taxon>Leptolyngbya group</taxon>
        <taxon>Leptolyngbya</taxon>
    </lineage>
</organism>
<dbReference type="GO" id="GO:0000287">
    <property type="term" value="F:magnesium ion binding"/>
    <property type="evidence" value="ECO:0007669"/>
    <property type="project" value="UniProtKB-UniRule"/>
</dbReference>
<evidence type="ECO:0000256" key="8">
    <source>
        <dbReference type="ARBA" id="ARBA00022842"/>
    </source>
</evidence>
<accession>A0A929FCB6</accession>
<dbReference type="InterPro" id="IPR050054">
    <property type="entry name" value="UPRTase/APRTase"/>
</dbReference>
<evidence type="ECO:0000259" key="16">
    <source>
        <dbReference type="Pfam" id="PF14681"/>
    </source>
</evidence>
<dbReference type="InterPro" id="IPR000836">
    <property type="entry name" value="PRTase_dom"/>
</dbReference>
<comment type="catalytic activity">
    <reaction evidence="11 15">
        <text>UMP + diphosphate = 5-phospho-alpha-D-ribose 1-diphosphate + uracil</text>
        <dbReference type="Rhea" id="RHEA:13017"/>
        <dbReference type="ChEBI" id="CHEBI:17568"/>
        <dbReference type="ChEBI" id="CHEBI:33019"/>
        <dbReference type="ChEBI" id="CHEBI:57865"/>
        <dbReference type="ChEBI" id="CHEBI:58017"/>
        <dbReference type="EC" id="2.4.2.9"/>
    </reaction>
</comment>
<protein>
    <recommendedName>
        <fullName evidence="13 15">Uracil phosphoribosyltransferase</fullName>
        <ecNumber evidence="3 15">2.4.2.9</ecNumber>
    </recommendedName>
    <alternativeName>
        <fullName evidence="10 15">UMP pyrophosphorylase</fullName>
    </alternativeName>
    <alternativeName>
        <fullName evidence="14 15">UPRTase</fullName>
    </alternativeName>
</protein>
<dbReference type="GO" id="GO:0005525">
    <property type="term" value="F:GTP binding"/>
    <property type="evidence" value="ECO:0007669"/>
    <property type="project" value="UniProtKB-KW"/>
</dbReference>
<dbReference type="HAMAP" id="MF_01218_B">
    <property type="entry name" value="Upp_B"/>
    <property type="match status" value="1"/>
</dbReference>
<evidence type="ECO:0000256" key="13">
    <source>
        <dbReference type="ARBA" id="ARBA00072146"/>
    </source>
</evidence>
<keyword evidence="5 15" id="KW-0328">Glycosyltransferase</keyword>
<dbReference type="EMBL" id="JADEXP010000270">
    <property type="protein sequence ID" value="MBE9069413.1"/>
    <property type="molecule type" value="Genomic_DNA"/>
</dbReference>
<dbReference type="FunFam" id="3.40.50.2020:FF:000003">
    <property type="entry name" value="Uracil phosphoribosyltransferase"/>
    <property type="match status" value="1"/>
</dbReference>
<keyword evidence="6 15" id="KW-0808">Transferase</keyword>
<keyword evidence="9 15" id="KW-0342">GTP-binding</keyword>
<dbReference type="GO" id="GO:0044206">
    <property type="term" value="P:UMP salvage"/>
    <property type="evidence" value="ECO:0007669"/>
    <property type="project" value="UniProtKB-UniRule"/>
</dbReference>
<dbReference type="SUPFAM" id="SSF53271">
    <property type="entry name" value="PRTase-like"/>
    <property type="match status" value="1"/>
</dbReference>
<evidence type="ECO:0000313" key="18">
    <source>
        <dbReference type="Proteomes" id="UP000615026"/>
    </source>
</evidence>
<dbReference type="InterPro" id="IPR005765">
    <property type="entry name" value="UPRT"/>
</dbReference>
<comment type="similarity">
    <text evidence="2 15">Belongs to the UPRTase family.</text>
</comment>
<feature type="binding site" evidence="15">
    <location>
        <begin position="200"/>
        <end position="202"/>
    </location>
    <ligand>
        <name>uracil</name>
        <dbReference type="ChEBI" id="CHEBI:17568"/>
    </ligand>
</feature>
<dbReference type="NCBIfam" id="NF001097">
    <property type="entry name" value="PRK00129.1"/>
    <property type="match status" value="1"/>
</dbReference>
<evidence type="ECO:0000256" key="4">
    <source>
        <dbReference type="ARBA" id="ARBA00022533"/>
    </source>
</evidence>
<comment type="caution">
    <text evidence="17">The sequence shown here is derived from an EMBL/GenBank/DDBJ whole genome shotgun (WGS) entry which is preliminary data.</text>
</comment>
<keyword evidence="4 15" id="KW-0021">Allosteric enzyme</keyword>
<sequence length="210" mass="23557">MNHLLTLIEHPLIQHKLTLMRQKDTSTAKFRQLLEEISLLLAYEVTRELPMEKVSIETPFATMDAPMLSGKKLVLISIMRAGQGILDGMLKLIPSARVGHIGLYRDPRMLMPVEYYFKVPNDVNEREMLIVDPMIATGNSAIAAVHRLKETRPQSIKFVCLLAAPEGITKFHEEHPDVPIFTAAIDSKLDEQGYILPGLGDAGDRMFGTH</sequence>
<keyword evidence="7 15" id="KW-0547">Nucleotide-binding</keyword>
<reference evidence="17" key="1">
    <citation type="submission" date="2020-10" db="EMBL/GenBank/DDBJ databases">
        <authorList>
            <person name="Castelo-Branco R."/>
            <person name="Eusebio N."/>
            <person name="Adriana R."/>
            <person name="Vieira A."/>
            <person name="Brugerolle De Fraissinette N."/>
            <person name="Rezende De Castro R."/>
            <person name="Schneider M.P."/>
            <person name="Vasconcelos V."/>
            <person name="Leao P.N."/>
        </authorList>
    </citation>
    <scope>NUCLEOTIDE SEQUENCE</scope>
    <source>
        <strain evidence="17">LEGE 11479</strain>
    </source>
</reference>
<keyword evidence="18" id="KW-1185">Reference proteome</keyword>
<dbReference type="GO" id="GO:0005737">
    <property type="term" value="C:cytoplasm"/>
    <property type="evidence" value="ECO:0007669"/>
    <property type="project" value="UniProtKB-ARBA"/>
</dbReference>
<feature type="binding site" evidence="15">
    <location>
        <position position="80"/>
    </location>
    <ligand>
        <name>5-phospho-alpha-D-ribose 1-diphosphate</name>
        <dbReference type="ChEBI" id="CHEBI:58017"/>
    </ligand>
</feature>
<feature type="binding site" evidence="15">
    <location>
        <begin position="132"/>
        <end position="140"/>
    </location>
    <ligand>
        <name>5-phospho-alpha-D-ribose 1-diphosphate</name>
        <dbReference type="ChEBI" id="CHEBI:58017"/>
    </ligand>
</feature>
<dbReference type="Proteomes" id="UP000615026">
    <property type="component" value="Unassembled WGS sequence"/>
</dbReference>
<evidence type="ECO:0000256" key="10">
    <source>
        <dbReference type="ARBA" id="ARBA00031082"/>
    </source>
</evidence>
<dbReference type="GO" id="GO:0004845">
    <property type="term" value="F:uracil phosphoribosyltransferase activity"/>
    <property type="evidence" value="ECO:0007669"/>
    <property type="project" value="UniProtKB-UniRule"/>
</dbReference>
<evidence type="ECO:0000256" key="7">
    <source>
        <dbReference type="ARBA" id="ARBA00022741"/>
    </source>
</evidence>
<comment type="function">
    <text evidence="12 15">Catalyzes the conversion of uracil and 5-phospho-alpha-D-ribose 1-diphosphate (PRPP) to UMP and diphosphate.</text>
</comment>
<feature type="binding site" evidence="15">
    <location>
        <position position="105"/>
    </location>
    <ligand>
        <name>5-phospho-alpha-D-ribose 1-diphosphate</name>
        <dbReference type="ChEBI" id="CHEBI:58017"/>
    </ligand>
</feature>
<evidence type="ECO:0000256" key="6">
    <source>
        <dbReference type="ARBA" id="ARBA00022679"/>
    </source>
</evidence>
<evidence type="ECO:0000256" key="3">
    <source>
        <dbReference type="ARBA" id="ARBA00011894"/>
    </source>
</evidence>
<comment type="activity regulation">
    <text evidence="15">Allosterically activated by GTP.</text>
</comment>
<proteinExistence type="inferred from homology"/>
<dbReference type="CDD" id="cd06223">
    <property type="entry name" value="PRTases_typeI"/>
    <property type="match status" value="1"/>
</dbReference>
<comment type="pathway">
    <text evidence="1 15">Pyrimidine metabolism; UMP biosynthesis via salvage pathway; UMP from uracil: step 1/1.</text>
</comment>
<evidence type="ECO:0000256" key="2">
    <source>
        <dbReference type="ARBA" id="ARBA00009516"/>
    </source>
</evidence>
<evidence type="ECO:0000256" key="11">
    <source>
        <dbReference type="ARBA" id="ARBA00052919"/>
    </source>
</evidence>
<evidence type="ECO:0000313" key="17">
    <source>
        <dbReference type="EMBL" id="MBE9069413.1"/>
    </source>
</evidence>
<evidence type="ECO:0000256" key="12">
    <source>
        <dbReference type="ARBA" id="ARBA00056901"/>
    </source>
</evidence>
<dbReference type="AlphaFoldDB" id="A0A929FCB6"/>
<gene>
    <name evidence="15 17" type="primary">upp</name>
    <name evidence="17" type="ORF">IQ260_22465</name>
</gene>
<feature type="binding site" evidence="15">
    <location>
        <position position="195"/>
    </location>
    <ligand>
        <name>uracil</name>
        <dbReference type="ChEBI" id="CHEBI:17568"/>
    </ligand>
</feature>
<evidence type="ECO:0000256" key="1">
    <source>
        <dbReference type="ARBA" id="ARBA00005180"/>
    </source>
</evidence>
<dbReference type="Gene3D" id="3.40.50.2020">
    <property type="match status" value="1"/>
</dbReference>
<feature type="binding site" evidence="15">
    <location>
        <position position="201"/>
    </location>
    <ligand>
        <name>5-phospho-alpha-D-ribose 1-diphosphate</name>
        <dbReference type="ChEBI" id="CHEBI:58017"/>
    </ligand>
</feature>
<evidence type="ECO:0000256" key="9">
    <source>
        <dbReference type="ARBA" id="ARBA00023134"/>
    </source>
</evidence>
<dbReference type="InterPro" id="IPR034332">
    <property type="entry name" value="Upp_B"/>
</dbReference>
<feature type="domain" description="Phosphoribosyltransferase" evidence="16">
    <location>
        <begin position="8"/>
        <end position="209"/>
    </location>
</feature>
<dbReference type="PANTHER" id="PTHR32315">
    <property type="entry name" value="ADENINE PHOSPHORIBOSYLTRANSFERASE"/>
    <property type="match status" value="1"/>
</dbReference>
<dbReference type="NCBIfam" id="TIGR01091">
    <property type="entry name" value="upp"/>
    <property type="match status" value="1"/>
</dbReference>
<evidence type="ECO:0000256" key="14">
    <source>
        <dbReference type="ARBA" id="ARBA00079807"/>
    </source>
</evidence>
<dbReference type="GO" id="GO:0006223">
    <property type="term" value="P:uracil salvage"/>
    <property type="evidence" value="ECO:0007669"/>
    <property type="project" value="InterPro"/>
</dbReference>
<evidence type="ECO:0000256" key="15">
    <source>
        <dbReference type="HAMAP-Rule" id="MF_01218"/>
    </source>
</evidence>
<name>A0A929FCB6_LEPEC</name>
<dbReference type="Pfam" id="PF14681">
    <property type="entry name" value="UPRTase"/>
    <property type="match status" value="1"/>
</dbReference>
<dbReference type="RefSeq" id="WP_193995316.1">
    <property type="nucleotide sequence ID" value="NZ_JADEXP010000270.1"/>
</dbReference>
<keyword evidence="8 15" id="KW-0460">Magnesium</keyword>
<dbReference type="InterPro" id="IPR029057">
    <property type="entry name" value="PRTase-like"/>
</dbReference>